<evidence type="ECO:0000256" key="2">
    <source>
        <dbReference type="ARBA" id="ARBA00022723"/>
    </source>
</evidence>
<comment type="caution">
    <text evidence="6">The sequence shown here is derived from an EMBL/GenBank/DDBJ whole genome shotgun (WGS) entry which is preliminary data.</text>
</comment>
<name>A0ABW5Q5V6_9BACI</name>
<gene>
    <name evidence="6" type="ORF">ACFSW4_00155</name>
</gene>
<keyword evidence="2" id="KW-0479">Metal-binding</keyword>
<keyword evidence="4" id="KW-0411">Iron-sulfur</keyword>
<keyword evidence="1" id="KW-0001">2Fe-2S</keyword>
<dbReference type="Pfam" id="PF09360">
    <property type="entry name" value="zf-CDGSH"/>
    <property type="match status" value="1"/>
</dbReference>
<reference evidence="7" key="1">
    <citation type="journal article" date="2019" name="Int. J. Syst. Evol. Microbiol.">
        <title>The Global Catalogue of Microorganisms (GCM) 10K type strain sequencing project: providing services to taxonomists for standard genome sequencing and annotation.</title>
        <authorList>
            <consortium name="The Broad Institute Genomics Platform"/>
            <consortium name="The Broad Institute Genome Sequencing Center for Infectious Disease"/>
            <person name="Wu L."/>
            <person name="Ma J."/>
        </authorList>
    </citation>
    <scope>NUCLEOTIDE SEQUENCE [LARGE SCALE GENOMIC DNA]</scope>
    <source>
        <strain evidence="7">TISTR 1571</strain>
    </source>
</reference>
<dbReference type="Proteomes" id="UP001597452">
    <property type="component" value="Unassembled WGS sequence"/>
</dbReference>
<feature type="domain" description="Iron-binding zinc finger CDGSH type" evidence="5">
    <location>
        <begin position="26"/>
        <end position="61"/>
    </location>
</feature>
<accession>A0ABW5Q5V6</accession>
<dbReference type="EMBL" id="JBHUMZ010000003">
    <property type="protein sequence ID" value="MFD2637295.1"/>
    <property type="molecule type" value="Genomic_DNA"/>
</dbReference>
<dbReference type="InterPro" id="IPR042216">
    <property type="entry name" value="MitoNEET_CISD"/>
</dbReference>
<evidence type="ECO:0000256" key="1">
    <source>
        <dbReference type="ARBA" id="ARBA00022714"/>
    </source>
</evidence>
<dbReference type="SMART" id="SM00704">
    <property type="entry name" value="ZnF_CDGSH"/>
    <property type="match status" value="1"/>
</dbReference>
<sequence length="68" mass="7519">MSDRPIIQVRDNGSILVKGDVELLDAEGNKYETKPTFSLCRCGASKNKPFCDGSHKEIGFESVTRTND</sequence>
<evidence type="ECO:0000256" key="4">
    <source>
        <dbReference type="ARBA" id="ARBA00023014"/>
    </source>
</evidence>
<organism evidence="6 7">
    <name type="scientific">Piscibacillus salipiscarius</name>
    <dbReference type="NCBI Taxonomy" id="299480"/>
    <lineage>
        <taxon>Bacteria</taxon>
        <taxon>Bacillati</taxon>
        <taxon>Bacillota</taxon>
        <taxon>Bacilli</taxon>
        <taxon>Bacillales</taxon>
        <taxon>Bacillaceae</taxon>
        <taxon>Piscibacillus</taxon>
    </lineage>
</organism>
<keyword evidence="3" id="KW-0408">Iron</keyword>
<proteinExistence type="predicted"/>
<protein>
    <submittedName>
        <fullName evidence="6">CDGSH iron-sulfur domain-containing protein</fullName>
    </submittedName>
</protein>
<evidence type="ECO:0000256" key="3">
    <source>
        <dbReference type="ARBA" id="ARBA00023004"/>
    </source>
</evidence>
<dbReference type="InterPro" id="IPR018967">
    <property type="entry name" value="FeS-contain_CDGSH-typ"/>
</dbReference>
<evidence type="ECO:0000313" key="7">
    <source>
        <dbReference type="Proteomes" id="UP001597452"/>
    </source>
</evidence>
<dbReference type="RefSeq" id="WP_377326667.1">
    <property type="nucleotide sequence ID" value="NZ_JBHUMZ010000003.1"/>
</dbReference>
<evidence type="ECO:0000313" key="6">
    <source>
        <dbReference type="EMBL" id="MFD2637295.1"/>
    </source>
</evidence>
<evidence type="ECO:0000259" key="5">
    <source>
        <dbReference type="SMART" id="SM00704"/>
    </source>
</evidence>
<keyword evidence="7" id="KW-1185">Reference proteome</keyword>
<dbReference type="Gene3D" id="3.40.5.90">
    <property type="entry name" value="CDGSH iron-sulfur domain, mitoNEET-type"/>
    <property type="match status" value="1"/>
</dbReference>